<dbReference type="EMBL" id="KN822967">
    <property type="protein sequence ID" value="KIO30935.1"/>
    <property type="molecule type" value="Genomic_DNA"/>
</dbReference>
<reference evidence="1 2" key="1">
    <citation type="submission" date="2014-04" db="EMBL/GenBank/DDBJ databases">
        <authorList>
            <consortium name="DOE Joint Genome Institute"/>
            <person name="Kuo A."/>
            <person name="Girlanda M."/>
            <person name="Perotto S."/>
            <person name="Kohler A."/>
            <person name="Nagy L.G."/>
            <person name="Floudas D."/>
            <person name="Copeland A."/>
            <person name="Barry K.W."/>
            <person name="Cichocki N."/>
            <person name="Veneault-Fourrey C."/>
            <person name="LaButti K."/>
            <person name="Lindquist E.A."/>
            <person name="Lipzen A."/>
            <person name="Lundell T."/>
            <person name="Morin E."/>
            <person name="Murat C."/>
            <person name="Sun H."/>
            <person name="Tunlid A."/>
            <person name="Henrissat B."/>
            <person name="Grigoriev I.V."/>
            <person name="Hibbett D.S."/>
            <person name="Martin F."/>
            <person name="Nordberg H.P."/>
            <person name="Cantor M.N."/>
            <person name="Hua S.X."/>
        </authorList>
    </citation>
    <scope>NUCLEOTIDE SEQUENCE [LARGE SCALE GENOMIC DNA]</scope>
    <source>
        <strain evidence="1 2">MUT 4182</strain>
    </source>
</reference>
<sequence>MSTMKASAVQSFTLFYTDLEAPQDWCQPEQNQSSQQLRPDEVEMLLKECDDMLIESEGMAPSQT</sequence>
<accession>A0A0C3QGV3</accession>
<gene>
    <name evidence="1" type="ORF">M407DRAFT_20059</name>
</gene>
<proteinExistence type="predicted"/>
<evidence type="ECO:0000313" key="2">
    <source>
        <dbReference type="Proteomes" id="UP000054248"/>
    </source>
</evidence>
<organism evidence="1 2">
    <name type="scientific">Tulasnella calospora MUT 4182</name>
    <dbReference type="NCBI Taxonomy" id="1051891"/>
    <lineage>
        <taxon>Eukaryota</taxon>
        <taxon>Fungi</taxon>
        <taxon>Dikarya</taxon>
        <taxon>Basidiomycota</taxon>
        <taxon>Agaricomycotina</taxon>
        <taxon>Agaricomycetes</taxon>
        <taxon>Cantharellales</taxon>
        <taxon>Tulasnellaceae</taxon>
        <taxon>Tulasnella</taxon>
    </lineage>
</organism>
<evidence type="ECO:0000313" key="1">
    <source>
        <dbReference type="EMBL" id="KIO30935.1"/>
    </source>
</evidence>
<dbReference type="OrthoDB" id="10297651at2759"/>
<name>A0A0C3QGV3_9AGAM</name>
<dbReference type="Proteomes" id="UP000054248">
    <property type="component" value="Unassembled WGS sequence"/>
</dbReference>
<protein>
    <submittedName>
        <fullName evidence="1">Uncharacterized protein</fullName>
    </submittedName>
</protein>
<keyword evidence="2" id="KW-1185">Reference proteome</keyword>
<dbReference type="HOGENOM" id="CLU_2869305_0_0_1"/>
<reference evidence="2" key="2">
    <citation type="submission" date="2015-01" db="EMBL/GenBank/DDBJ databases">
        <title>Evolutionary Origins and Diversification of the Mycorrhizal Mutualists.</title>
        <authorList>
            <consortium name="DOE Joint Genome Institute"/>
            <consortium name="Mycorrhizal Genomics Consortium"/>
            <person name="Kohler A."/>
            <person name="Kuo A."/>
            <person name="Nagy L.G."/>
            <person name="Floudas D."/>
            <person name="Copeland A."/>
            <person name="Barry K.W."/>
            <person name="Cichocki N."/>
            <person name="Veneault-Fourrey C."/>
            <person name="LaButti K."/>
            <person name="Lindquist E.A."/>
            <person name="Lipzen A."/>
            <person name="Lundell T."/>
            <person name="Morin E."/>
            <person name="Murat C."/>
            <person name="Riley R."/>
            <person name="Ohm R."/>
            <person name="Sun H."/>
            <person name="Tunlid A."/>
            <person name="Henrissat B."/>
            <person name="Grigoriev I.V."/>
            <person name="Hibbett D.S."/>
            <person name="Martin F."/>
        </authorList>
    </citation>
    <scope>NUCLEOTIDE SEQUENCE [LARGE SCALE GENOMIC DNA]</scope>
    <source>
        <strain evidence="2">MUT 4182</strain>
    </source>
</reference>
<dbReference type="AlphaFoldDB" id="A0A0C3QGV3"/>